<dbReference type="STRING" id="331657.A0A4U0UZP2"/>
<keyword evidence="5" id="KW-1185">Reference proteome</keyword>
<feature type="binding site" evidence="1">
    <location>
        <position position="332"/>
    </location>
    <ligand>
        <name>ATP</name>
        <dbReference type="ChEBI" id="CHEBI:30616"/>
    </ligand>
</feature>
<dbReference type="SUPFAM" id="SSF56112">
    <property type="entry name" value="Protein kinase-like (PK-like)"/>
    <property type="match status" value="1"/>
</dbReference>
<dbReference type="PROSITE" id="PS00107">
    <property type="entry name" value="PROTEIN_KINASE_ATP"/>
    <property type="match status" value="1"/>
</dbReference>
<feature type="compositionally biased region" description="Polar residues" evidence="2">
    <location>
        <begin position="120"/>
        <end position="142"/>
    </location>
</feature>
<reference evidence="4 5" key="1">
    <citation type="submission" date="2017-03" db="EMBL/GenBank/DDBJ databases">
        <title>Genomes of endolithic fungi from Antarctica.</title>
        <authorList>
            <person name="Coleine C."/>
            <person name="Masonjones S."/>
            <person name="Stajich J.E."/>
        </authorList>
    </citation>
    <scope>NUCLEOTIDE SEQUENCE [LARGE SCALE GENOMIC DNA]</scope>
    <source>
        <strain evidence="4 5">CCFEE 5187</strain>
    </source>
</reference>
<feature type="compositionally biased region" description="Polar residues" evidence="2">
    <location>
        <begin position="195"/>
        <end position="207"/>
    </location>
</feature>
<evidence type="ECO:0000259" key="3">
    <source>
        <dbReference type="PROSITE" id="PS50011"/>
    </source>
</evidence>
<dbReference type="InterPro" id="IPR011009">
    <property type="entry name" value="Kinase-like_dom_sf"/>
</dbReference>
<evidence type="ECO:0000256" key="1">
    <source>
        <dbReference type="PROSITE-ProRule" id="PRU10141"/>
    </source>
</evidence>
<feature type="domain" description="Protein kinase" evidence="3">
    <location>
        <begin position="299"/>
        <end position="339"/>
    </location>
</feature>
<dbReference type="AlphaFoldDB" id="A0A4U0UZP2"/>
<keyword evidence="1" id="KW-0547">Nucleotide-binding</keyword>
<dbReference type="GO" id="GO:0005524">
    <property type="term" value="F:ATP binding"/>
    <property type="evidence" value="ECO:0007669"/>
    <property type="project" value="UniProtKB-UniRule"/>
</dbReference>
<keyword evidence="1" id="KW-0067">ATP-binding</keyword>
<dbReference type="Proteomes" id="UP000308768">
    <property type="component" value="Unassembled WGS sequence"/>
</dbReference>
<protein>
    <recommendedName>
        <fullName evidence="3">Protein kinase domain-containing protein</fullName>
    </recommendedName>
</protein>
<dbReference type="InterPro" id="IPR000719">
    <property type="entry name" value="Prot_kinase_dom"/>
</dbReference>
<comment type="caution">
    <text evidence="4">The sequence shown here is derived from an EMBL/GenBank/DDBJ whole genome shotgun (WGS) entry which is preliminary data.</text>
</comment>
<evidence type="ECO:0000313" key="5">
    <source>
        <dbReference type="Proteomes" id="UP000308768"/>
    </source>
</evidence>
<feature type="compositionally biased region" description="Polar residues" evidence="2">
    <location>
        <begin position="1"/>
        <end position="50"/>
    </location>
</feature>
<feature type="compositionally biased region" description="Polar residues" evidence="2">
    <location>
        <begin position="93"/>
        <end position="103"/>
    </location>
</feature>
<feature type="compositionally biased region" description="Low complexity" evidence="2">
    <location>
        <begin position="51"/>
        <end position="62"/>
    </location>
</feature>
<dbReference type="GO" id="GO:0004672">
    <property type="term" value="F:protein kinase activity"/>
    <property type="evidence" value="ECO:0007669"/>
    <property type="project" value="InterPro"/>
</dbReference>
<feature type="compositionally biased region" description="Polar residues" evidence="2">
    <location>
        <begin position="63"/>
        <end position="77"/>
    </location>
</feature>
<feature type="compositionally biased region" description="Pro residues" evidence="2">
    <location>
        <begin position="110"/>
        <end position="119"/>
    </location>
</feature>
<feature type="compositionally biased region" description="Basic and acidic residues" evidence="2">
    <location>
        <begin position="280"/>
        <end position="294"/>
    </location>
</feature>
<proteinExistence type="predicted"/>
<feature type="non-terminal residue" evidence="4">
    <location>
        <position position="339"/>
    </location>
</feature>
<gene>
    <name evidence="4" type="ORF">B0A49_13924</name>
</gene>
<dbReference type="Gene3D" id="3.30.200.20">
    <property type="entry name" value="Phosphorylase Kinase, domain 1"/>
    <property type="match status" value="1"/>
</dbReference>
<dbReference type="EMBL" id="NAJN01003259">
    <property type="protein sequence ID" value="TKA41674.1"/>
    <property type="molecule type" value="Genomic_DNA"/>
</dbReference>
<accession>A0A4U0UZP2</accession>
<name>A0A4U0UZP2_9PEZI</name>
<evidence type="ECO:0000256" key="2">
    <source>
        <dbReference type="SAM" id="MobiDB-lite"/>
    </source>
</evidence>
<sequence>MSSAALQPAQQPSRPYQQASQTRVPYYAQTSPNSAGTPASSRKRPSSNGASPNSPTTPQQPSFYTSGGSSSTVTPRSQPLPPSAHASPLESHAPQSPYSQARSNMAEPIAGPPTAPPPRTSSYQQSGQTTIASDRSPSSRYAQQQEGGYGSGQEGDRMRDDTATAAAAAAQSRRRIQQPSKDSPYRSSEPRESGSRQPTSQSRTISGVESPLIETDLLKDDSTIINRLVLDDPKDDIEREMARLAEAQPVPIGSDITPITGLGLVGSEGVDDGGRGSGRSRQDHSKSAQARRETKFGEYILGQTLGEGEFGKVKMGWKKEGGVQVAIKLIRKETLGSNP</sequence>
<feature type="region of interest" description="Disordered" evidence="2">
    <location>
        <begin position="1"/>
        <end position="217"/>
    </location>
</feature>
<organism evidence="4 5">
    <name type="scientific">Cryomyces minteri</name>
    <dbReference type="NCBI Taxonomy" id="331657"/>
    <lineage>
        <taxon>Eukaryota</taxon>
        <taxon>Fungi</taxon>
        <taxon>Dikarya</taxon>
        <taxon>Ascomycota</taxon>
        <taxon>Pezizomycotina</taxon>
        <taxon>Dothideomycetes</taxon>
        <taxon>Dothideomycetes incertae sedis</taxon>
        <taxon>Cryomyces</taxon>
    </lineage>
</organism>
<feature type="region of interest" description="Disordered" evidence="2">
    <location>
        <begin position="248"/>
        <end position="294"/>
    </location>
</feature>
<evidence type="ECO:0000313" key="4">
    <source>
        <dbReference type="EMBL" id="TKA41674.1"/>
    </source>
</evidence>
<dbReference type="OrthoDB" id="193931at2759"/>
<dbReference type="InterPro" id="IPR017441">
    <property type="entry name" value="Protein_kinase_ATP_BS"/>
</dbReference>
<dbReference type="PROSITE" id="PS50011">
    <property type="entry name" value="PROTEIN_KINASE_DOM"/>
    <property type="match status" value="1"/>
</dbReference>